<evidence type="ECO:0000256" key="8">
    <source>
        <dbReference type="ARBA" id="ARBA00023128"/>
    </source>
</evidence>
<evidence type="ECO:0000256" key="23">
    <source>
        <dbReference type="PIRSR" id="PIRSR604294-1"/>
    </source>
</evidence>
<comment type="catalytic activity">
    <reaction evidence="19">
        <text>lutein + O2 = (3R,6R)-3-hydroxy-10'-apo-alpha-carotenal + (3R)-hydroxy-beta-ionone</text>
        <dbReference type="Rhea" id="RHEA:68432"/>
        <dbReference type="ChEBI" id="CHEBI:15379"/>
        <dbReference type="ChEBI" id="CHEBI:28838"/>
        <dbReference type="ChEBI" id="CHEBI:53173"/>
        <dbReference type="ChEBI" id="CHEBI:177903"/>
    </reaction>
    <physiologicalReaction direction="left-to-right" evidence="19">
        <dbReference type="Rhea" id="RHEA:68433"/>
    </physiologicalReaction>
</comment>
<evidence type="ECO:0000256" key="17">
    <source>
        <dbReference type="ARBA" id="ARBA00048043"/>
    </source>
</evidence>
<comment type="subcellular location">
    <subcellularLocation>
        <location evidence="1">Mitochondrion</location>
    </subcellularLocation>
</comment>
<comment type="catalytic activity">
    <reaction evidence="14">
        <text>(3R)-3-hydroxy-10'-apo-beta-carotenal + O2 = 4,9-dimethyldodeca-2,4,6,8,10-pentaenedial + (3R)-hydroxy-beta-ionone</text>
        <dbReference type="Rhea" id="RHEA:68424"/>
        <dbReference type="ChEBI" id="CHEBI:15379"/>
        <dbReference type="ChEBI" id="CHEBI:53171"/>
        <dbReference type="ChEBI" id="CHEBI:53173"/>
        <dbReference type="ChEBI" id="CHEBI:177902"/>
    </reaction>
    <physiologicalReaction direction="left-to-right" evidence="14">
        <dbReference type="Rhea" id="RHEA:68425"/>
    </physiologicalReaction>
</comment>
<evidence type="ECO:0000256" key="10">
    <source>
        <dbReference type="ARBA" id="ARBA00036274"/>
    </source>
</evidence>
<dbReference type="PANTHER" id="PTHR10543:SF122">
    <property type="entry name" value="CAROTENOID-CLEAVING DIOXYGENASE, MITOCHONDRIAL"/>
    <property type="match status" value="1"/>
</dbReference>
<dbReference type="GO" id="GO:0102076">
    <property type="term" value="F:beta,beta-carotene-9',10'-cleaving oxygenase activity"/>
    <property type="evidence" value="ECO:0007669"/>
    <property type="project" value="UniProtKB-EC"/>
</dbReference>
<evidence type="ECO:0000256" key="9">
    <source>
        <dbReference type="ARBA" id="ARBA00035797"/>
    </source>
</evidence>
<evidence type="ECO:0000313" key="25">
    <source>
        <dbReference type="EMBL" id="KAG8569258.1"/>
    </source>
</evidence>
<dbReference type="GO" id="GO:0046872">
    <property type="term" value="F:metal ion binding"/>
    <property type="evidence" value="ECO:0007669"/>
    <property type="project" value="UniProtKB-KW"/>
</dbReference>
<organism evidence="25 26">
    <name type="scientific">Engystomops pustulosus</name>
    <name type="common">Tungara frog</name>
    <name type="synonym">Physalaemus pustulosus</name>
    <dbReference type="NCBI Taxonomy" id="76066"/>
    <lineage>
        <taxon>Eukaryota</taxon>
        <taxon>Metazoa</taxon>
        <taxon>Chordata</taxon>
        <taxon>Craniata</taxon>
        <taxon>Vertebrata</taxon>
        <taxon>Euteleostomi</taxon>
        <taxon>Amphibia</taxon>
        <taxon>Batrachia</taxon>
        <taxon>Anura</taxon>
        <taxon>Neobatrachia</taxon>
        <taxon>Hyloidea</taxon>
        <taxon>Leptodactylidae</taxon>
        <taxon>Leiuperinae</taxon>
        <taxon>Engystomops</taxon>
    </lineage>
</organism>
<comment type="catalytic activity">
    <reaction evidence="9">
        <text>all-trans-zeaxanthin + O2 = (3R)-3-hydroxy-10'-apo-beta-carotenal + (3R)-hydroxy-beta-ionone</text>
        <dbReference type="Rhea" id="RHEA:68104"/>
        <dbReference type="ChEBI" id="CHEBI:15379"/>
        <dbReference type="ChEBI" id="CHEBI:27547"/>
        <dbReference type="ChEBI" id="CHEBI:53173"/>
        <dbReference type="ChEBI" id="CHEBI:177902"/>
    </reaction>
    <physiologicalReaction direction="left-to-right" evidence="9">
        <dbReference type="Rhea" id="RHEA:68105"/>
    </physiologicalReaction>
</comment>
<evidence type="ECO:0000256" key="18">
    <source>
        <dbReference type="ARBA" id="ARBA00048381"/>
    </source>
</evidence>
<dbReference type="EC" id="1.13.11.71" evidence="11"/>
<keyword evidence="5" id="KW-0560">Oxidoreductase</keyword>
<dbReference type="Proteomes" id="UP000824782">
    <property type="component" value="Unassembled WGS sequence"/>
</dbReference>
<keyword evidence="26" id="KW-1185">Reference proteome</keyword>
<evidence type="ECO:0000256" key="12">
    <source>
        <dbReference type="ARBA" id="ARBA00040536"/>
    </source>
</evidence>
<comment type="catalytic activity">
    <reaction evidence="22">
        <text>13-cis-lycopene + O2 = 13-cis-10'-apo-lycopenal + (3E,5E)-6,10-dimethylundeca-3,5,9-trien-2-one</text>
        <dbReference type="Rhea" id="RHEA:68448"/>
        <dbReference type="ChEBI" id="CHEBI:15379"/>
        <dbReference type="ChEBI" id="CHEBI:67207"/>
        <dbReference type="ChEBI" id="CHEBI:177907"/>
        <dbReference type="ChEBI" id="CHEBI:177908"/>
    </reaction>
    <physiologicalReaction direction="left-to-right" evidence="22">
        <dbReference type="Rhea" id="RHEA:68449"/>
    </physiologicalReaction>
</comment>
<dbReference type="GO" id="GO:0003834">
    <property type="term" value="F:beta-carotene 15,15'-dioxygenase activity"/>
    <property type="evidence" value="ECO:0007669"/>
    <property type="project" value="TreeGrafter"/>
</dbReference>
<evidence type="ECO:0000256" key="11">
    <source>
        <dbReference type="ARBA" id="ARBA00038847"/>
    </source>
</evidence>
<proteinExistence type="inferred from homology"/>
<keyword evidence="6 23" id="KW-0408">Iron</keyword>
<dbReference type="PANTHER" id="PTHR10543">
    <property type="entry name" value="BETA-CAROTENE DIOXYGENASE"/>
    <property type="match status" value="1"/>
</dbReference>
<comment type="function">
    <text evidence="13">Broad specificity mitochondrial dioxygenase that mediates the asymmetric oxidative cleavage of carotenoids. Cleaves carotenes (pure hydrocarbon carotenoids) such as all-trans-beta-carotene and lycopene as well as xanthophylls (oxygenated carotenoids) such as zeaxanthin, lutein and beta-cryptoxanthin at both the 9,10 and the 9',10' carbon-carbon double bond. Through its function in carotenoids metabolism regulates oxidative stress and the production of important signaling molecules.</text>
</comment>
<dbReference type="InterPro" id="IPR004294">
    <property type="entry name" value="Carotenoid_Oase"/>
</dbReference>
<comment type="similarity">
    <text evidence="2 24">Belongs to the carotenoid oxygenase family.</text>
</comment>
<dbReference type="EMBL" id="WNYA01000006">
    <property type="protein sequence ID" value="KAG8569258.1"/>
    <property type="molecule type" value="Genomic_DNA"/>
</dbReference>
<evidence type="ECO:0000256" key="22">
    <source>
        <dbReference type="ARBA" id="ARBA00049207"/>
    </source>
</evidence>
<protein>
    <recommendedName>
        <fullName evidence="12">Carotenoid-cleaving dioxygenase, mitochondrial</fullName>
        <ecNumber evidence="11">1.13.11.71</ecNumber>
    </recommendedName>
</protein>
<evidence type="ECO:0000256" key="19">
    <source>
        <dbReference type="ARBA" id="ARBA00048862"/>
    </source>
</evidence>
<feature type="binding site" evidence="23">
    <location>
        <position position="226"/>
    </location>
    <ligand>
        <name>Fe cation</name>
        <dbReference type="ChEBI" id="CHEBI:24875"/>
        <note>catalytic</note>
    </ligand>
</feature>
<dbReference type="GO" id="GO:0042574">
    <property type="term" value="P:retinal metabolic process"/>
    <property type="evidence" value="ECO:0007669"/>
    <property type="project" value="TreeGrafter"/>
</dbReference>
<evidence type="ECO:0000256" key="2">
    <source>
        <dbReference type="ARBA" id="ARBA00006787"/>
    </source>
</evidence>
<accession>A0AAV7BA64</accession>
<feature type="binding site" evidence="23">
    <location>
        <position position="570"/>
    </location>
    <ligand>
        <name>Fe cation</name>
        <dbReference type="ChEBI" id="CHEBI:24875"/>
        <note>catalytic</note>
    </ligand>
</feature>
<name>A0AAV7BA64_ENGPU</name>
<dbReference type="GO" id="GO:0005739">
    <property type="term" value="C:mitochondrion"/>
    <property type="evidence" value="ECO:0007669"/>
    <property type="project" value="UniProtKB-SubCell"/>
</dbReference>
<feature type="binding site" evidence="23">
    <location>
        <position position="286"/>
    </location>
    <ligand>
        <name>Fe cation</name>
        <dbReference type="ChEBI" id="CHEBI:24875"/>
        <note>catalytic</note>
    </ligand>
</feature>
<evidence type="ECO:0000256" key="6">
    <source>
        <dbReference type="ARBA" id="ARBA00023004"/>
    </source>
</evidence>
<comment type="catalytic activity">
    <reaction evidence="20">
        <text>all-trans-beta-carotene + O2 = beta-ionone + all-trans-10'-apo-beta-carotenal</text>
        <dbReference type="Rhea" id="RHEA:26389"/>
        <dbReference type="ChEBI" id="CHEBI:15379"/>
        <dbReference type="ChEBI" id="CHEBI:17579"/>
        <dbReference type="ChEBI" id="CHEBI:32325"/>
        <dbReference type="ChEBI" id="CHEBI:53153"/>
        <dbReference type="EC" id="1.13.11.71"/>
    </reaction>
    <physiologicalReaction direction="left-to-right" evidence="20">
        <dbReference type="Rhea" id="RHEA:26390"/>
    </physiologicalReaction>
</comment>
<comment type="catalytic activity">
    <reaction evidence="18">
        <text>all-trans-zeaxanthin + 2 O2 = 4,9-dimethyldodeca-2,4,6,8,10-pentaenedial + 2 (3R)-hydroxy-beta-ionone</text>
        <dbReference type="Rhea" id="RHEA:26393"/>
        <dbReference type="ChEBI" id="CHEBI:15379"/>
        <dbReference type="ChEBI" id="CHEBI:27547"/>
        <dbReference type="ChEBI" id="CHEBI:53171"/>
        <dbReference type="ChEBI" id="CHEBI:53173"/>
    </reaction>
    <physiologicalReaction direction="left-to-right" evidence="18">
        <dbReference type="Rhea" id="RHEA:26394"/>
    </physiologicalReaction>
</comment>
<evidence type="ECO:0000256" key="13">
    <source>
        <dbReference type="ARBA" id="ARBA00045336"/>
    </source>
</evidence>
<evidence type="ECO:0000256" key="14">
    <source>
        <dbReference type="ARBA" id="ARBA00047577"/>
    </source>
</evidence>
<comment type="catalytic activity">
    <reaction evidence="16">
        <text>lutein + O2 = (3R,6R)-hydroxy-alpha-ionone + (3R)-3-hydroxy-10'-apo-beta-carotenal</text>
        <dbReference type="Rhea" id="RHEA:68428"/>
        <dbReference type="ChEBI" id="CHEBI:15379"/>
        <dbReference type="ChEBI" id="CHEBI:28838"/>
        <dbReference type="ChEBI" id="CHEBI:177902"/>
        <dbReference type="ChEBI" id="CHEBI:177904"/>
    </reaction>
    <physiologicalReaction direction="left-to-right" evidence="16">
        <dbReference type="Rhea" id="RHEA:68429"/>
    </physiologicalReaction>
</comment>
<keyword evidence="4" id="KW-0223">Dioxygenase</keyword>
<comment type="catalytic activity">
    <reaction evidence="17">
        <text>all-trans-10'-apo-beta-carotenal + O2 = beta-ionone + 4,9-dimethyldodeca-2,4,6,8,10-pentaenedial</text>
        <dbReference type="Rhea" id="RHEA:68452"/>
        <dbReference type="ChEBI" id="CHEBI:15379"/>
        <dbReference type="ChEBI" id="CHEBI:32325"/>
        <dbReference type="ChEBI" id="CHEBI:53153"/>
        <dbReference type="ChEBI" id="CHEBI:53171"/>
    </reaction>
    <physiologicalReaction direction="left-to-right" evidence="17">
        <dbReference type="Rhea" id="RHEA:68453"/>
    </physiologicalReaction>
</comment>
<evidence type="ECO:0000313" key="26">
    <source>
        <dbReference type="Proteomes" id="UP000824782"/>
    </source>
</evidence>
<comment type="cofactor">
    <cofactor evidence="23">
        <name>Fe(2+)</name>
        <dbReference type="ChEBI" id="CHEBI:29033"/>
    </cofactor>
    <text evidence="23">Binds 1 Fe(2+) ion per subunit.</text>
</comment>
<evidence type="ECO:0000256" key="3">
    <source>
        <dbReference type="ARBA" id="ARBA00022723"/>
    </source>
</evidence>
<evidence type="ECO:0000256" key="21">
    <source>
        <dbReference type="ARBA" id="ARBA00049190"/>
    </source>
</evidence>
<evidence type="ECO:0000256" key="5">
    <source>
        <dbReference type="ARBA" id="ARBA00023002"/>
    </source>
</evidence>
<comment type="catalytic activity">
    <reaction evidence="15">
        <text>5-cis-lycopene + O2 = 5-cis-10'-apo-lycopenal + (3E,5E)-6,10-dimethylundeca-3,5,9-trien-2-one</text>
        <dbReference type="Rhea" id="RHEA:68444"/>
        <dbReference type="ChEBI" id="CHEBI:15379"/>
        <dbReference type="ChEBI" id="CHEBI:67207"/>
        <dbReference type="ChEBI" id="CHEBI:177905"/>
        <dbReference type="ChEBI" id="CHEBI:177906"/>
    </reaction>
    <physiologicalReaction direction="left-to-right" evidence="15">
        <dbReference type="Rhea" id="RHEA:68445"/>
    </physiologicalReaction>
</comment>
<evidence type="ECO:0000256" key="20">
    <source>
        <dbReference type="ARBA" id="ARBA00049156"/>
    </source>
</evidence>
<evidence type="ECO:0000256" key="7">
    <source>
        <dbReference type="ARBA" id="ARBA00023098"/>
    </source>
</evidence>
<dbReference type="GO" id="GO:0016121">
    <property type="term" value="P:carotene catabolic process"/>
    <property type="evidence" value="ECO:0007669"/>
    <property type="project" value="TreeGrafter"/>
</dbReference>
<evidence type="ECO:0000256" key="15">
    <source>
        <dbReference type="ARBA" id="ARBA00047747"/>
    </source>
</evidence>
<keyword evidence="8" id="KW-0496">Mitochondrion</keyword>
<evidence type="ECO:0000256" key="24">
    <source>
        <dbReference type="RuleBase" id="RU003799"/>
    </source>
</evidence>
<feature type="binding site" evidence="23">
    <location>
        <position position="357"/>
    </location>
    <ligand>
        <name>Fe cation</name>
        <dbReference type="ChEBI" id="CHEBI:24875"/>
        <note>catalytic</note>
    </ligand>
</feature>
<keyword evidence="7" id="KW-0443">Lipid metabolism</keyword>
<comment type="catalytic activity">
    <reaction evidence="10">
        <text>(3R,6R)-3-hydroxy-10'-apo-alpha-carotenal + O2 = (3R,6R)-hydroxy-alpha-ionone + 4,9-dimethyldodeca-2,4,6,8,10-pentaenedial</text>
        <dbReference type="Rhea" id="RHEA:68436"/>
        <dbReference type="ChEBI" id="CHEBI:15379"/>
        <dbReference type="ChEBI" id="CHEBI:53171"/>
        <dbReference type="ChEBI" id="CHEBI:177903"/>
        <dbReference type="ChEBI" id="CHEBI:177904"/>
    </reaction>
    <physiologicalReaction direction="left-to-right" evidence="10">
        <dbReference type="Rhea" id="RHEA:68437"/>
    </physiologicalReaction>
</comment>
<evidence type="ECO:0000256" key="1">
    <source>
        <dbReference type="ARBA" id="ARBA00004173"/>
    </source>
</evidence>
<keyword evidence="3 23" id="KW-0479">Metal-binding</keyword>
<evidence type="ECO:0000256" key="4">
    <source>
        <dbReference type="ARBA" id="ARBA00022964"/>
    </source>
</evidence>
<comment type="caution">
    <text evidence="25">The sequence shown here is derived from an EMBL/GenBank/DDBJ whole genome shotgun (WGS) entry which is preliminary data.</text>
</comment>
<sequence length="578" mass="64950">MDSHRSQSGACLSLSPPAVLMFLSRKMQVLSGGRALRAAALKKFCQRTSFTTQAGVECIAPLFQTVQETPQPIPTKVTGAIPKWIRGSLLRNGPGRFEFGNDKYNHWFDGMALMHNFKIENGAVTYMSKFLQSDSYTQNKSANRIVASEFGTLAMPDPCKSAFDRFMSKFKIISTDNCSVNYVLYKGDYYVSTETNFMRMVDPETLDTLDKVDWSKFIAVNGATAHPHYDPDGTVYNMGNSYGKEGTRYNIIRVPPQKSNSGDTLEGAQVVCSIEPEEKMKPAYYHSFGMSENYVVFVEQPLRLNILKLLLNRIQGKSFSGIMKWEPDQNTVFHVINKHTGKKHSTTFHAKAFATFHQINAFEDQGCIVLDLCCQDDGGAVELFQLQNLRKSGDDLNEFLAQLAHAYPRRFVLPLGDSVNGDVAAQPLKYSTATAAKKADGKIWCTHENLHDHTLDSCGLEFPQINYAKYNTKKYRYFYGCGFQHLVGNSLLKVDVETKKAKVWKENGYYPSEPIFVPYPNSIEEDDGVILSAVLTPDQNKNIFLLILDAKDFTEIARAEAPVQIPYGFHGIFVPQRS</sequence>
<dbReference type="AlphaFoldDB" id="A0AAV7BA64"/>
<reference evidence="25" key="1">
    <citation type="thesis" date="2020" institute="ProQuest LLC" country="789 East Eisenhower Parkway, Ann Arbor, MI, USA">
        <title>Comparative Genomics and Chromosome Evolution.</title>
        <authorList>
            <person name="Mudd A.B."/>
        </authorList>
    </citation>
    <scope>NUCLEOTIDE SEQUENCE</scope>
    <source>
        <strain evidence="25">237g6f4</strain>
        <tissue evidence="25">Blood</tissue>
    </source>
</reference>
<gene>
    <name evidence="25" type="ORF">GDO81_014323</name>
</gene>
<comment type="catalytic activity">
    <reaction evidence="21">
        <text>beta-cryptoxanthin + O2 = all-trans-10'-apo-beta-carotenal + (3R)-hydroxy-beta-ionone</text>
        <dbReference type="Rhea" id="RHEA:68440"/>
        <dbReference type="ChEBI" id="CHEBI:10362"/>
        <dbReference type="ChEBI" id="CHEBI:15379"/>
        <dbReference type="ChEBI" id="CHEBI:53153"/>
        <dbReference type="ChEBI" id="CHEBI:53173"/>
    </reaction>
    <physiologicalReaction direction="left-to-right" evidence="21">
        <dbReference type="Rhea" id="RHEA:68441"/>
    </physiologicalReaction>
</comment>
<evidence type="ECO:0000256" key="16">
    <source>
        <dbReference type="ARBA" id="ARBA00047865"/>
    </source>
</evidence>
<dbReference type="GO" id="GO:0010436">
    <property type="term" value="F:carotenoid dioxygenase activity"/>
    <property type="evidence" value="ECO:0007669"/>
    <property type="project" value="TreeGrafter"/>
</dbReference>
<dbReference type="Pfam" id="PF03055">
    <property type="entry name" value="RPE65"/>
    <property type="match status" value="1"/>
</dbReference>
<dbReference type="EMBL" id="WNYA01000006">
    <property type="protein sequence ID" value="KAG8569257.1"/>
    <property type="molecule type" value="Genomic_DNA"/>
</dbReference>